<dbReference type="Pfam" id="PF12796">
    <property type="entry name" value="Ank_2"/>
    <property type="match status" value="1"/>
</dbReference>
<dbReference type="PANTHER" id="PTHR24198">
    <property type="entry name" value="ANKYRIN REPEAT AND PROTEIN KINASE DOMAIN-CONTAINING PROTEIN"/>
    <property type="match status" value="1"/>
</dbReference>
<evidence type="ECO:0000313" key="3">
    <source>
        <dbReference type="EMBL" id="CAE0291672.1"/>
    </source>
</evidence>
<keyword evidence="1" id="KW-0677">Repeat</keyword>
<dbReference type="Gene3D" id="1.25.40.20">
    <property type="entry name" value="Ankyrin repeat-containing domain"/>
    <property type="match status" value="3"/>
</dbReference>
<dbReference type="Pfam" id="PF00023">
    <property type="entry name" value="Ank"/>
    <property type="match status" value="1"/>
</dbReference>
<proteinExistence type="predicted"/>
<name>A0A7S3MB41_9STRA</name>
<dbReference type="SUPFAM" id="SSF48403">
    <property type="entry name" value="Ankyrin repeat"/>
    <property type="match status" value="1"/>
</dbReference>
<protein>
    <submittedName>
        <fullName evidence="3">Uncharacterized protein</fullName>
    </submittedName>
</protein>
<evidence type="ECO:0000256" key="2">
    <source>
        <dbReference type="ARBA" id="ARBA00023043"/>
    </source>
</evidence>
<dbReference type="InterPro" id="IPR002110">
    <property type="entry name" value="Ankyrin_rpt"/>
</dbReference>
<sequence>MPTTQRRRSFLLFRRMKFSAASSSTQADEEQLDIDKMMLHCLDCLGALQCVMGRYDTAKANVFWGAVQTIAEIGLDSGTGHMDMRHPGATHLLRAFPNDQKATDGRGWLPLHWAAVTRGVDVKDVLKIARSDPLAATKGCNQPISANPGHLICAERHPSMEVVRCLFNFYPRMASSRDNSGDLPIHYAARYSGSLEVIQYLLQANPASTRQRGEGDLVPLQCGFFNESQHRLEIVTCLLDADPSAAATIGVDGDTALHMAAVQECELDLIERVVRAFPAAATIQNDIGLLPLHAACYSKKSLDIVKLLLKVYPQGAQVASVTGMLPANIAAEYSSAEVLEEVLRAYPAAINESSAEDLNNTPLMKAVISGNEECVQFICDHYPSTIPLANMHGRSAFHIAAEGDNVHLLRLLYEAAPESIQRPDLEGRLPLHVFTEVHQDQIGEKDLEGECLRFLLRQHPAAAMVMDQHGDTPLSLCNAENTYVRRLLLMADPSQGIAELRRLNYSVRRMAIFLAFAAINADGIPNIFCNVRAKDPHLLQHVLSYL</sequence>
<dbReference type="SMART" id="SM00248">
    <property type="entry name" value="ANK"/>
    <property type="match status" value="7"/>
</dbReference>
<dbReference type="AlphaFoldDB" id="A0A7S3MB41"/>
<keyword evidence="2" id="KW-0040">ANK repeat</keyword>
<dbReference type="InterPro" id="IPR036770">
    <property type="entry name" value="Ankyrin_rpt-contain_sf"/>
</dbReference>
<dbReference type="PANTHER" id="PTHR24198:SF165">
    <property type="entry name" value="ANKYRIN REPEAT-CONTAINING PROTEIN-RELATED"/>
    <property type="match status" value="1"/>
</dbReference>
<evidence type="ECO:0000256" key="1">
    <source>
        <dbReference type="ARBA" id="ARBA00022737"/>
    </source>
</evidence>
<dbReference type="EMBL" id="HBIC01039958">
    <property type="protein sequence ID" value="CAE0291672.1"/>
    <property type="molecule type" value="Transcribed_RNA"/>
</dbReference>
<reference evidence="3" key="1">
    <citation type="submission" date="2021-01" db="EMBL/GenBank/DDBJ databases">
        <authorList>
            <person name="Corre E."/>
            <person name="Pelletier E."/>
            <person name="Niang G."/>
            <person name="Scheremetjew M."/>
            <person name="Finn R."/>
            <person name="Kale V."/>
            <person name="Holt S."/>
            <person name="Cochrane G."/>
            <person name="Meng A."/>
            <person name="Brown T."/>
            <person name="Cohen L."/>
        </authorList>
    </citation>
    <scope>NUCLEOTIDE SEQUENCE</scope>
    <source>
        <strain evidence="3">CCAP 955/1</strain>
    </source>
</reference>
<gene>
    <name evidence="3" type="ORF">SELO1098_LOCUS20518</name>
</gene>
<organism evidence="3">
    <name type="scientific">Spumella elongata</name>
    <dbReference type="NCBI Taxonomy" id="89044"/>
    <lineage>
        <taxon>Eukaryota</taxon>
        <taxon>Sar</taxon>
        <taxon>Stramenopiles</taxon>
        <taxon>Ochrophyta</taxon>
        <taxon>Chrysophyceae</taxon>
        <taxon>Chromulinales</taxon>
        <taxon>Chromulinaceae</taxon>
        <taxon>Spumella</taxon>
    </lineage>
</organism>
<accession>A0A7S3MB41</accession>